<dbReference type="Proteomes" id="UP000887579">
    <property type="component" value="Unplaced"/>
</dbReference>
<sequence length="218" mass="25635">MKKTVCRFERIKGLNRTKVSWQTMQDDFMEQGIRHFYSDADGLNITYEQMTMLLDYPNTLEALLPILKLTPNIRDHKELFKDAAQNAIVLQKLIFEDFVNLDQIENHQPAYFGGFYRNENNNPFTGRAECPPYFEAIDILENFKICISYDSERKWPIRLGKIFFHCGAKEDIEEICRRGYSEYLAGTIKNCDYKYCIQFQSRNVDEIAPPTINKPPFV</sequence>
<organism evidence="1 2">
    <name type="scientific">Panagrolaimus sp. ES5</name>
    <dbReference type="NCBI Taxonomy" id="591445"/>
    <lineage>
        <taxon>Eukaryota</taxon>
        <taxon>Metazoa</taxon>
        <taxon>Ecdysozoa</taxon>
        <taxon>Nematoda</taxon>
        <taxon>Chromadorea</taxon>
        <taxon>Rhabditida</taxon>
        <taxon>Tylenchina</taxon>
        <taxon>Panagrolaimomorpha</taxon>
        <taxon>Panagrolaimoidea</taxon>
        <taxon>Panagrolaimidae</taxon>
        <taxon>Panagrolaimus</taxon>
    </lineage>
</organism>
<evidence type="ECO:0000313" key="1">
    <source>
        <dbReference type="Proteomes" id="UP000887579"/>
    </source>
</evidence>
<dbReference type="WBParaSite" id="ES5_v2.g24714.t1">
    <property type="protein sequence ID" value="ES5_v2.g24714.t1"/>
    <property type="gene ID" value="ES5_v2.g24714"/>
</dbReference>
<proteinExistence type="predicted"/>
<evidence type="ECO:0000313" key="2">
    <source>
        <dbReference type="WBParaSite" id="ES5_v2.g24714.t1"/>
    </source>
</evidence>
<reference evidence="2" key="1">
    <citation type="submission" date="2022-11" db="UniProtKB">
        <authorList>
            <consortium name="WormBaseParasite"/>
        </authorList>
    </citation>
    <scope>IDENTIFICATION</scope>
</reference>
<protein>
    <submittedName>
        <fullName evidence="2">Uncharacterized protein</fullName>
    </submittedName>
</protein>
<accession>A0AC34G4X9</accession>
<name>A0AC34G4X9_9BILA</name>